<comment type="caution">
    <text evidence="1">The sequence shown here is derived from an EMBL/GenBank/DDBJ whole genome shotgun (WGS) entry which is preliminary data.</text>
</comment>
<dbReference type="EMBL" id="QXFY01000347">
    <property type="protein sequence ID" value="KAE9347135.1"/>
    <property type="molecule type" value="Genomic_DNA"/>
</dbReference>
<proteinExistence type="predicted"/>
<evidence type="ECO:0000313" key="1">
    <source>
        <dbReference type="EMBL" id="KAE9347135.1"/>
    </source>
</evidence>
<dbReference type="Proteomes" id="UP000486351">
    <property type="component" value="Unassembled WGS sequence"/>
</dbReference>
<name>A0A6G0S163_9STRA</name>
<protein>
    <submittedName>
        <fullName evidence="1">Uncharacterized protein</fullName>
    </submittedName>
</protein>
<gene>
    <name evidence="1" type="ORF">PF008_g7959</name>
</gene>
<organism evidence="1 2">
    <name type="scientific">Phytophthora fragariae</name>
    <dbReference type="NCBI Taxonomy" id="53985"/>
    <lineage>
        <taxon>Eukaryota</taxon>
        <taxon>Sar</taxon>
        <taxon>Stramenopiles</taxon>
        <taxon>Oomycota</taxon>
        <taxon>Peronosporomycetes</taxon>
        <taxon>Peronosporales</taxon>
        <taxon>Peronosporaceae</taxon>
        <taxon>Phytophthora</taxon>
    </lineage>
</organism>
<accession>A0A6G0S163</accession>
<reference evidence="1 2" key="1">
    <citation type="submission" date="2018-09" db="EMBL/GenBank/DDBJ databases">
        <title>Genomic investigation of the strawberry pathogen Phytophthora fragariae indicates pathogenicity is determined by transcriptional variation in three key races.</title>
        <authorList>
            <person name="Adams T.M."/>
            <person name="Armitage A.D."/>
            <person name="Sobczyk M.K."/>
            <person name="Bates H.J."/>
            <person name="Dunwell J.M."/>
            <person name="Nellist C.F."/>
            <person name="Harrison R.J."/>
        </authorList>
    </citation>
    <scope>NUCLEOTIDE SEQUENCE [LARGE SCALE GENOMIC DNA]</scope>
    <source>
        <strain evidence="1 2">NOV-77</strain>
    </source>
</reference>
<dbReference type="AlphaFoldDB" id="A0A6G0S163"/>
<sequence length="50" mass="5031">MALVKNVTTLCPICAVVLRVEAAAARISHLVAAPEPTSHPGGGGLPATRI</sequence>
<evidence type="ECO:0000313" key="2">
    <source>
        <dbReference type="Proteomes" id="UP000486351"/>
    </source>
</evidence>